<dbReference type="EMBL" id="FPBO01000019">
    <property type="protein sequence ID" value="SFV00490.1"/>
    <property type="molecule type" value="Genomic_DNA"/>
</dbReference>
<evidence type="ECO:0000313" key="3">
    <source>
        <dbReference type="EMBL" id="SFV00490.1"/>
    </source>
</evidence>
<evidence type="ECO:0000313" key="4">
    <source>
        <dbReference type="Proteomes" id="UP000199391"/>
    </source>
</evidence>
<dbReference type="AlphaFoldDB" id="A0A1I7KST9"/>
<organism evidence="3 4">
    <name type="scientific">Pseudoduganella namucuonensis</name>
    <dbReference type="NCBI Taxonomy" id="1035707"/>
    <lineage>
        <taxon>Bacteria</taxon>
        <taxon>Pseudomonadati</taxon>
        <taxon>Pseudomonadota</taxon>
        <taxon>Betaproteobacteria</taxon>
        <taxon>Burkholderiales</taxon>
        <taxon>Oxalobacteraceae</taxon>
        <taxon>Telluria group</taxon>
        <taxon>Pseudoduganella</taxon>
    </lineage>
</organism>
<sequence>MLDKTQPMLRKAGLALLPLLLAAALGHAGPALAGDKRADLILYNAKVWTVDDKHPSAEAVAVRGDRIVKVGDNKKVLELKGPDTRVMDMEGKLVLPGFNDAHTHFGNATEWFFQVPLTDVNDIKLMAERVRTVAARVPKGIWITGGDWGTSAANAADKNRKAGFEPLLPDLKAIDAVSPDHPLIIRRYDHVYFANSKALELARLSARSPNPAGGSYGRDPATGELNGLLYGTAGEILERQLPPMSIKQKMIGARAVQRDLNRVGITSITDMARIDDISNEQMYRFHVERSATDDRIFRALRKSGELSVRVFAMLPMETRRELVQHNIKPYSGDEWLRYGALKIYGDSGVMFKPFAGNGLPGEWSYRFPGEATVAREIVEADKAGFDVGMHIIGDKAVHSLINWYGDAIARNPARERRLRMIHLWHTTEEDIRRAGKMRLVADVQPFHLEREVAQIGGTLDEERARTSHPWKSMLDAGVVVTLGSDLPGSFNRLHVSPYNPMENIFSAVTRTDKKGYPEGGWHPEQRLSIQEAIKAYTLSPAYAAREDKIKGSISKGKLADMVVLSKDILTVPPQEYLTTGVVHTILGGKVLDLKP</sequence>
<dbReference type="Gene3D" id="3.10.310.70">
    <property type="match status" value="1"/>
</dbReference>
<dbReference type="SUPFAM" id="SSF51338">
    <property type="entry name" value="Composite domain of metallo-dependent hydrolases"/>
    <property type="match status" value="1"/>
</dbReference>
<dbReference type="RefSeq" id="WP_093557249.1">
    <property type="nucleotide sequence ID" value="NZ_FPBO01000019.1"/>
</dbReference>
<dbReference type="Pfam" id="PF07969">
    <property type="entry name" value="Amidohydro_3"/>
    <property type="match status" value="1"/>
</dbReference>
<dbReference type="Proteomes" id="UP000199391">
    <property type="component" value="Unassembled WGS sequence"/>
</dbReference>
<proteinExistence type="predicted"/>
<dbReference type="Gene3D" id="2.30.40.10">
    <property type="entry name" value="Urease, subunit C, domain 1"/>
    <property type="match status" value="1"/>
</dbReference>
<dbReference type="CDD" id="cd01300">
    <property type="entry name" value="YtcJ_like"/>
    <property type="match status" value="1"/>
</dbReference>
<name>A0A1I7KST9_9BURK</name>
<gene>
    <name evidence="3" type="ORF">SAMN05216552_101956</name>
</gene>
<evidence type="ECO:0000256" key="1">
    <source>
        <dbReference type="SAM" id="SignalP"/>
    </source>
</evidence>
<dbReference type="InterPro" id="IPR032466">
    <property type="entry name" value="Metal_Hydrolase"/>
</dbReference>
<keyword evidence="1" id="KW-0732">Signal</keyword>
<protein>
    <recommendedName>
        <fullName evidence="2">Amidohydrolase 3 domain-containing protein</fullName>
    </recommendedName>
</protein>
<keyword evidence="4" id="KW-1185">Reference proteome</keyword>
<dbReference type="InterPro" id="IPR033932">
    <property type="entry name" value="YtcJ-like"/>
</dbReference>
<evidence type="ECO:0000259" key="2">
    <source>
        <dbReference type="Pfam" id="PF07969"/>
    </source>
</evidence>
<feature type="signal peptide" evidence="1">
    <location>
        <begin position="1"/>
        <end position="33"/>
    </location>
</feature>
<dbReference type="STRING" id="1035707.SAMN05216552_101956"/>
<reference evidence="4" key="1">
    <citation type="submission" date="2016-10" db="EMBL/GenBank/DDBJ databases">
        <authorList>
            <person name="Varghese N."/>
            <person name="Submissions S."/>
        </authorList>
    </citation>
    <scope>NUCLEOTIDE SEQUENCE [LARGE SCALE GENOMIC DNA]</scope>
    <source>
        <strain evidence="4">CGMCC 1.11014</strain>
    </source>
</reference>
<feature type="domain" description="Amidohydrolase 3" evidence="2">
    <location>
        <begin position="85"/>
        <end position="591"/>
    </location>
</feature>
<dbReference type="PANTHER" id="PTHR22642">
    <property type="entry name" value="IMIDAZOLONEPROPIONASE"/>
    <property type="match status" value="1"/>
</dbReference>
<dbReference type="InterPro" id="IPR011059">
    <property type="entry name" value="Metal-dep_hydrolase_composite"/>
</dbReference>
<dbReference type="GO" id="GO:0016810">
    <property type="term" value="F:hydrolase activity, acting on carbon-nitrogen (but not peptide) bonds"/>
    <property type="evidence" value="ECO:0007669"/>
    <property type="project" value="InterPro"/>
</dbReference>
<accession>A0A1I7KST9</accession>
<dbReference type="Gene3D" id="3.20.20.140">
    <property type="entry name" value="Metal-dependent hydrolases"/>
    <property type="match status" value="1"/>
</dbReference>
<dbReference type="SUPFAM" id="SSF51556">
    <property type="entry name" value="Metallo-dependent hydrolases"/>
    <property type="match status" value="1"/>
</dbReference>
<feature type="chain" id="PRO_5011797208" description="Amidohydrolase 3 domain-containing protein" evidence="1">
    <location>
        <begin position="34"/>
        <end position="595"/>
    </location>
</feature>
<dbReference type="OrthoDB" id="9031471at2"/>
<dbReference type="PANTHER" id="PTHR22642:SF2">
    <property type="entry name" value="PROTEIN LONG AFTER FAR-RED 3"/>
    <property type="match status" value="1"/>
</dbReference>
<dbReference type="InterPro" id="IPR013108">
    <property type="entry name" value="Amidohydro_3"/>
</dbReference>